<evidence type="ECO:0000256" key="1">
    <source>
        <dbReference type="ARBA" id="ARBA00022726"/>
    </source>
</evidence>
<dbReference type="CDD" id="cd00381">
    <property type="entry name" value="IMPDH"/>
    <property type="match status" value="1"/>
</dbReference>
<dbReference type="SUPFAM" id="SSF54631">
    <property type="entry name" value="CBS-domain pair"/>
    <property type="match status" value="1"/>
</dbReference>
<feature type="active site" description="Thioimidate intermediate" evidence="6">
    <location>
        <position position="314"/>
    </location>
</feature>
<keyword evidence="2" id="KW-0677">Repeat</keyword>
<dbReference type="InterPro" id="IPR000644">
    <property type="entry name" value="CBS_dom"/>
</dbReference>
<dbReference type="AlphaFoldDB" id="A0A1R1L9C1"/>
<dbReference type="GO" id="GO:0006166">
    <property type="term" value="P:purine ribonucleoside salvage"/>
    <property type="evidence" value="ECO:0007669"/>
    <property type="project" value="UniProtKB-KW"/>
</dbReference>
<dbReference type="OrthoDB" id="9805398at2"/>
<dbReference type="InterPro" id="IPR050139">
    <property type="entry name" value="GMP_reductase"/>
</dbReference>
<dbReference type="InterPro" id="IPR005991">
    <property type="entry name" value="GUAB1"/>
</dbReference>
<dbReference type="InterPro" id="IPR046342">
    <property type="entry name" value="CBS_dom_sf"/>
</dbReference>
<evidence type="ECO:0000256" key="5">
    <source>
        <dbReference type="ARBA" id="ARBA00023122"/>
    </source>
</evidence>
<comment type="cofactor">
    <cofactor evidence="6">
        <name>a monovalent cation</name>
        <dbReference type="ChEBI" id="CHEBI:60242"/>
    </cofactor>
</comment>
<dbReference type="CDD" id="cd02205">
    <property type="entry name" value="CBS_pair_SF"/>
    <property type="match status" value="1"/>
</dbReference>
<evidence type="ECO:0000313" key="12">
    <source>
        <dbReference type="Proteomes" id="UP000187085"/>
    </source>
</evidence>
<feature type="binding site" description="in other chain" evidence="8">
    <location>
        <position position="311"/>
    </location>
    <ligand>
        <name>K(+)</name>
        <dbReference type="ChEBI" id="CHEBI:29103"/>
        <note>ligand shared between two tetrameric partners</note>
    </ligand>
</feature>
<dbReference type="PIRSF" id="PIRSF000130">
    <property type="entry name" value="IMPDH"/>
    <property type="match status" value="1"/>
</dbReference>
<keyword evidence="3 6" id="KW-0521">NADP</keyword>
<evidence type="ECO:0000313" key="11">
    <source>
        <dbReference type="EMBL" id="OMH24115.1"/>
    </source>
</evidence>
<dbReference type="Gene3D" id="3.20.20.70">
    <property type="entry name" value="Aldolase class I"/>
    <property type="match status" value="1"/>
</dbReference>
<dbReference type="InterPro" id="IPR001093">
    <property type="entry name" value="IMP_DH_GMPRt"/>
</dbReference>
<feature type="binding site" evidence="6">
    <location>
        <begin position="307"/>
        <end position="309"/>
    </location>
    <ligand>
        <name>NADP(+)</name>
        <dbReference type="ChEBI" id="CHEBI:58349"/>
    </ligand>
</feature>
<dbReference type="RefSeq" id="WP_076704224.1">
    <property type="nucleotide sequence ID" value="NZ_MRDE01000064.1"/>
</dbReference>
<dbReference type="GO" id="GO:0003920">
    <property type="term" value="F:GMP reductase activity"/>
    <property type="evidence" value="ECO:0007669"/>
    <property type="project" value="UniProtKB-UniRule"/>
</dbReference>
<dbReference type="EMBL" id="MRDE01000064">
    <property type="protein sequence ID" value="OMH24115.1"/>
    <property type="molecule type" value="Genomic_DNA"/>
</dbReference>
<dbReference type="FunFam" id="3.20.20.70:FF:000424">
    <property type="entry name" value="Inosine-5'-monophosphate dehydrogenase 2"/>
    <property type="match status" value="1"/>
</dbReference>
<feature type="binding site" evidence="7">
    <location>
        <begin position="307"/>
        <end position="309"/>
    </location>
    <ligand>
        <name>NAD(+)</name>
        <dbReference type="ChEBI" id="CHEBI:57540"/>
    </ligand>
</feature>
<gene>
    <name evidence="6" type="primary">guaB1</name>
    <name evidence="11" type="ORF">BKD30_09405</name>
</gene>
<feature type="binding site" evidence="6">
    <location>
        <begin position="257"/>
        <end position="259"/>
    </location>
    <ligand>
        <name>NADP(+)</name>
        <dbReference type="ChEBI" id="CHEBI:58349"/>
    </ligand>
</feature>
<feature type="domain" description="CBS" evidence="10">
    <location>
        <begin position="97"/>
        <end position="140"/>
    </location>
</feature>
<dbReference type="GO" id="GO:0005829">
    <property type="term" value="C:cytosol"/>
    <property type="evidence" value="ECO:0007669"/>
    <property type="project" value="TreeGrafter"/>
</dbReference>
<dbReference type="EC" id="1.7.1.7" evidence="6"/>
<evidence type="ECO:0000256" key="7">
    <source>
        <dbReference type="PIRSR" id="PIRSR000130-3"/>
    </source>
</evidence>
<reference evidence="11 12" key="1">
    <citation type="submission" date="2016-12" db="EMBL/GenBank/DDBJ databases">
        <title>Draft genome of Tersicoccus phoenicis 1P05MA.</title>
        <authorList>
            <person name="Nakajima Y."/>
            <person name="Yoshizawa S."/>
            <person name="Nakamura K."/>
            <person name="Ogura Y."/>
            <person name="Hayashi T."/>
            <person name="Kogure K."/>
        </authorList>
    </citation>
    <scope>NUCLEOTIDE SEQUENCE [LARGE SCALE GENOMIC DNA]</scope>
    <source>
        <strain evidence="11 12">1p05MA</strain>
    </source>
</reference>
<keyword evidence="1 6" id="KW-0660">Purine salvage</keyword>
<evidence type="ECO:0000259" key="10">
    <source>
        <dbReference type="Pfam" id="PF00571"/>
    </source>
</evidence>
<evidence type="ECO:0000256" key="4">
    <source>
        <dbReference type="ARBA" id="ARBA00023002"/>
    </source>
</evidence>
<dbReference type="GO" id="GO:0003938">
    <property type="term" value="F:IMP dehydrogenase activity"/>
    <property type="evidence" value="ECO:0007669"/>
    <property type="project" value="InterPro"/>
</dbReference>
<feature type="domain" description="IMP dehydrogenase/GMP reductase" evidence="9">
    <location>
        <begin position="11"/>
        <end position="485"/>
    </location>
</feature>
<accession>A0A1R1L9C1</accession>
<feature type="binding site" evidence="7">
    <location>
        <begin position="257"/>
        <end position="259"/>
    </location>
    <ligand>
        <name>NAD(+)</name>
        <dbReference type="ChEBI" id="CHEBI:57540"/>
    </ligand>
</feature>
<evidence type="ECO:0000256" key="3">
    <source>
        <dbReference type="ARBA" id="ARBA00022857"/>
    </source>
</evidence>
<dbReference type="InterPro" id="IPR005990">
    <property type="entry name" value="IMP_DH"/>
</dbReference>
<keyword evidence="7" id="KW-0520">NAD</keyword>
<feature type="binding site" description="in other chain" evidence="8">
    <location>
        <position position="314"/>
    </location>
    <ligand>
        <name>K(+)</name>
        <dbReference type="ChEBI" id="CHEBI:29103"/>
        <note>ligand shared between two tetrameric partners</note>
    </ligand>
</feature>
<comment type="caution">
    <text evidence="11">The sequence shown here is derived from an EMBL/GenBank/DDBJ whole genome shotgun (WGS) entry which is preliminary data.</text>
</comment>
<comment type="function">
    <text evidence="6">Involved in the purine-salvage pathway. Catalyzes the NADPH-dependent conversion of GMP to IMP.</text>
</comment>
<dbReference type="PANTHER" id="PTHR43170">
    <property type="entry name" value="GMP REDUCTASE"/>
    <property type="match status" value="1"/>
</dbReference>
<dbReference type="SMART" id="SM01240">
    <property type="entry name" value="IMPDH"/>
    <property type="match status" value="1"/>
</dbReference>
<dbReference type="InterPro" id="IPR013785">
    <property type="entry name" value="Aldolase_TIM"/>
</dbReference>
<sequence length="490" mass="51280">MKFLTEPTTDLTYADVFMVPSASDVASRLDVDLATDDGTGTTIPIVVANMTAVTGRRMVETVARRGALGVLPQDVPLPVIAEVTGWVKGRHTVFETPVRLGPGDTVVDALHLIGKRAHGYVVVADESGRVLGVAGESDLAGVDRFASLGAVLRTSPTVDAAELDAADLASDPDRAETALRHAFEVLNATASGFAPVVRDGVLAGALTRTGVLRSGLYRPAVDAEGRLRVAAAVGINGDVAAKTRGLLDAGVDTLVVDTAHGHQRRMIEALRTVRSLAPHVPVVAGNVVSAGGVRDLVDAGADIVKVGVGPGAMCTTRMMTAVGRPQFSAVLECADAARALGRHVWADGGVRYPRDVALALAAGASQVMIGSWFAGTHESPGDLQQGADGRLYKESFGMASARAVQNRTQREEAFERARKGLFEEGISSSRMFLDPARPGVQDLLDGITSGVRSSMTYAGARTLTEFRQRAVVGIQSAAGYEEGRPLAQSW</sequence>
<proteinExistence type="inferred from homology"/>
<dbReference type="PANTHER" id="PTHR43170:SF5">
    <property type="entry name" value="GMP REDUCTASE"/>
    <property type="match status" value="1"/>
</dbReference>
<comment type="catalytic activity">
    <reaction evidence="6">
        <text>IMP + NH4(+) + NADP(+) = GMP + NADPH + 2 H(+)</text>
        <dbReference type="Rhea" id="RHEA:17185"/>
        <dbReference type="ChEBI" id="CHEBI:15378"/>
        <dbReference type="ChEBI" id="CHEBI:28938"/>
        <dbReference type="ChEBI" id="CHEBI:57783"/>
        <dbReference type="ChEBI" id="CHEBI:58053"/>
        <dbReference type="ChEBI" id="CHEBI:58115"/>
        <dbReference type="ChEBI" id="CHEBI:58349"/>
        <dbReference type="EC" id="1.7.1.7"/>
    </reaction>
</comment>
<comment type="similarity">
    <text evidence="6">Belongs to the IMPDH/GMPR family. GuaB1 subfamily.</text>
</comment>
<dbReference type="STRING" id="554083.BKD30_09405"/>
<name>A0A1R1L9C1_9MICC</name>
<keyword evidence="12" id="KW-1185">Reference proteome</keyword>
<evidence type="ECO:0000256" key="2">
    <source>
        <dbReference type="ARBA" id="ARBA00022737"/>
    </source>
</evidence>
<keyword evidence="5" id="KW-0129">CBS domain</keyword>
<organism evidence="11 12">
    <name type="scientific">Tersicoccus phoenicis</name>
    <dbReference type="NCBI Taxonomy" id="554083"/>
    <lineage>
        <taxon>Bacteria</taxon>
        <taxon>Bacillati</taxon>
        <taxon>Actinomycetota</taxon>
        <taxon>Actinomycetes</taxon>
        <taxon>Micrococcales</taxon>
        <taxon>Micrococcaceae</taxon>
        <taxon>Tersicoccus</taxon>
    </lineage>
</organism>
<dbReference type="GO" id="GO:0032264">
    <property type="term" value="P:IMP salvage"/>
    <property type="evidence" value="ECO:0007669"/>
    <property type="project" value="UniProtKB-UniRule"/>
</dbReference>
<feature type="binding site" description="in other chain" evidence="8">
    <location>
        <position position="309"/>
    </location>
    <ligand>
        <name>K(+)</name>
        <dbReference type="ChEBI" id="CHEBI:29103"/>
        <note>ligand shared between two tetrameric partners</note>
    </ligand>
</feature>
<protein>
    <recommendedName>
        <fullName evidence="6">GMP reductase</fullName>
        <ecNumber evidence="6">1.7.1.7</ecNumber>
    </recommendedName>
    <alternativeName>
        <fullName evidence="6">Guanosine 5'-monophosphate reductase</fullName>
        <shortName evidence="6">GMPR</shortName>
    </alternativeName>
</protein>
<dbReference type="Pfam" id="PF00478">
    <property type="entry name" value="IMPDH"/>
    <property type="match status" value="1"/>
</dbReference>
<dbReference type="Proteomes" id="UP000187085">
    <property type="component" value="Unassembled WGS sequence"/>
</dbReference>
<keyword evidence="8" id="KW-0630">Potassium</keyword>
<dbReference type="NCBIfam" id="TIGR01303">
    <property type="entry name" value="IMP_DH_rel_1"/>
    <property type="match status" value="1"/>
</dbReference>
<comment type="pathway">
    <text evidence="6">Purine metabolism; IMP biosynthesis via salvage pathway.</text>
</comment>
<keyword evidence="4 6" id="KW-0560">Oxidoreductase</keyword>
<evidence type="ECO:0000256" key="6">
    <source>
        <dbReference type="HAMAP-Rule" id="MF_02250"/>
    </source>
</evidence>
<dbReference type="SUPFAM" id="SSF51412">
    <property type="entry name" value="Inosine monophosphate dehydrogenase (IMPDH)"/>
    <property type="match status" value="1"/>
</dbReference>
<evidence type="ECO:0000256" key="8">
    <source>
        <dbReference type="PIRSR" id="PIRSR000130-4"/>
    </source>
</evidence>
<dbReference type="NCBIfam" id="NF005869">
    <property type="entry name" value="PRK07807.1"/>
    <property type="match status" value="1"/>
</dbReference>
<evidence type="ECO:0000259" key="9">
    <source>
        <dbReference type="Pfam" id="PF00478"/>
    </source>
</evidence>
<dbReference type="HAMAP" id="MF_02250">
    <property type="entry name" value="GMPR_GuaB1"/>
    <property type="match status" value="1"/>
</dbReference>
<dbReference type="Pfam" id="PF00571">
    <property type="entry name" value="CBS"/>
    <property type="match status" value="1"/>
</dbReference>